<dbReference type="AlphaFoldDB" id="A0A0L6VNH4"/>
<dbReference type="EMBL" id="LAVV01004140">
    <property type="protein sequence ID" value="KNZ61670.1"/>
    <property type="molecule type" value="Genomic_DNA"/>
</dbReference>
<feature type="non-terminal residue" evidence="1">
    <location>
        <position position="1"/>
    </location>
</feature>
<feature type="non-terminal residue" evidence="1">
    <location>
        <position position="128"/>
    </location>
</feature>
<sequence>IRGKIGESSFKITKRQNIHSLFPCCSVQRAVKRERLLLGIKKDNHQSRTLNARLDELMHMMGACLKATAGLQNPSPAQPNPVPVSNPIVIAKTQPFDGTHGTTAKAFIGQIGLHAVTYPKQFPTNASK</sequence>
<organism evidence="1 2">
    <name type="scientific">Puccinia sorghi</name>
    <dbReference type="NCBI Taxonomy" id="27349"/>
    <lineage>
        <taxon>Eukaryota</taxon>
        <taxon>Fungi</taxon>
        <taxon>Dikarya</taxon>
        <taxon>Basidiomycota</taxon>
        <taxon>Pucciniomycotina</taxon>
        <taxon>Pucciniomycetes</taxon>
        <taxon>Pucciniales</taxon>
        <taxon>Pucciniaceae</taxon>
        <taxon>Puccinia</taxon>
    </lineage>
</organism>
<dbReference type="OrthoDB" id="4847360at2759"/>
<protein>
    <submittedName>
        <fullName evidence="1">Uncharacterized protein</fullName>
    </submittedName>
</protein>
<dbReference type="Proteomes" id="UP000037035">
    <property type="component" value="Unassembled WGS sequence"/>
</dbReference>
<evidence type="ECO:0000313" key="2">
    <source>
        <dbReference type="Proteomes" id="UP000037035"/>
    </source>
</evidence>
<name>A0A0L6VNH4_9BASI</name>
<gene>
    <name evidence="1" type="ORF">VP01_13727g1</name>
</gene>
<proteinExistence type="predicted"/>
<reference evidence="1 2" key="1">
    <citation type="submission" date="2015-08" db="EMBL/GenBank/DDBJ databases">
        <title>Next Generation Sequencing and Analysis of the Genome of Puccinia sorghi L Schw, the Causal Agent of Maize Common Rust.</title>
        <authorList>
            <person name="Rochi L."/>
            <person name="Burguener G."/>
            <person name="Darino M."/>
            <person name="Turjanski A."/>
            <person name="Kreff E."/>
            <person name="Dieguez M.J."/>
            <person name="Sacco F."/>
        </authorList>
    </citation>
    <scope>NUCLEOTIDE SEQUENCE [LARGE SCALE GENOMIC DNA]</scope>
    <source>
        <strain evidence="1 2">RO10H11247</strain>
    </source>
</reference>
<evidence type="ECO:0000313" key="1">
    <source>
        <dbReference type="EMBL" id="KNZ61670.1"/>
    </source>
</evidence>
<comment type="caution">
    <text evidence="1">The sequence shown here is derived from an EMBL/GenBank/DDBJ whole genome shotgun (WGS) entry which is preliminary data.</text>
</comment>
<accession>A0A0L6VNH4</accession>
<keyword evidence="2" id="KW-1185">Reference proteome</keyword>
<dbReference type="VEuPathDB" id="FungiDB:VP01_13727g1"/>